<dbReference type="GO" id="GO:0005524">
    <property type="term" value="F:ATP binding"/>
    <property type="evidence" value="ECO:0007669"/>
    <property type="project" value="UniProtKB-UniRule"/>
</dbReference>
<dbReference type="STRING" id="683960.A0A1E3NW76"/>
<dbReference type="GO" id="GO:0000196">
    <property type="term" value="P:cell integrity MAPK cascade"/>
    <property type="evidence" value="ECO:0007669"/>
    <property type="project" value="EnsemblFungi"/>
</dbReference>
<dbReference type="InterPro" id="IPR008271">
    <property type="entry name" value="Ser/Thr_kinase_AS"/>
</dbReference>
<protein>
    <recommendedName>
        <fullName evidence="8">Protein kinase domain-containing protein</fullName>
    </recommendedName>
</protein>
<dbReference type="GO" id="GO:0004708">
    <property type="term" value="F:MAP kinase kinase activity"/>
    <property type="evidence" value="ECO:0007669"/>
    <property type="project" value="EnsemblFungi"/>
</dbReference>
<dbReference type="Gene3D" id="1.10.510.10">
    <property type="entry name" value="Transferase(Phosphotransferase) domain 1"/>
    <property type="match status" value="1"/>
</dbReference>
<dbReference type="PANTHER" id="PTHR47448:SF5">
    <property type="entry name" value="MITOGEN-ACTIVATED PROTEIN KINASE KINAE MKK2"/>
    <property type="match status" value="1"/>
</dbReference>
<dbReference type="Pfam" id="PF00069">
    <property type="entry name" value="Pkinase"/>
    <property type="match status" value="1"/>
</dbReference>
<dbReference type="FunFam" id="1.10.510.10:FF:000263">
    <property type="entry name" value="MAP kinase skh1/pek1"/>
    <property type="match status" value="1"/>
</dbReference>
<dbReference type="GO" id="GO:0000935">
    <property type="term" value="C:division septum"/>
    <property type="evidence" value="ECO:0007669"/>
    <property type="project" value="EnsemblFungi"/>
</dbReference>
<dbReference type="SMART" id="SM00220">
    <property type="entry name" value="S_TKc"/>
    <property type="match status" value="1"/>
</dbReference>
<dbReference type="AlphaFoldDB" id="A0A1E3NW76"/>
<dbReference type="InterPro" id="IPR000719">
    <property type="entry name" value="Prot_kinase_dom"/>
</dbReference>
<dbReference type="RefSeq" id="XP_019036457.1">
    <property type="nucleotide sequence ID" value="XM_019182429.1"/>
</dbReference>
<evidence type="ECO:0000256" key="1">
    <source>
        <dbReference type="ARBA" id="ARBA00022679"/>
    </source>
</evidence>
<sequence>MGNYEDEGEGTLQVQHKDVNELDEEGWRIVSKKGEIIELGVLGEGAGGSVSRCKLKHGSTVFALKTIITDPNPETQKQILRELQFNKSCKSPFIVKYYGMFLKEETASICISMEYMGGRSLDAIYKKVKLRGGRIGEKVLGKIADSVLKGLSYLHEHRIIHRDIKPQNILLDSDGNIKLCDFGVSGVVVNSLATTFTGTSYYMAPERIQGHPYSVTSDIWSLGLTLLEVAKGQFPFEMDTTNTSPIEVLTLIMTFTPRLEDEDGIVWSGAFRSFIDYSLKKNSSERPSPRQMLSHPWVVGQSKKSVNMGKFVRQCWDDV</sequence>
<evidence type="ECO:0000313" key="9">
    <source>
        <dbReference type="EMBL" id="ODQ57250.1"/>
    </source>
</evidence>
<evidence type="ECO:0000256" key="3">
    <source>
        <dbReference type="ARBA" id="ARBA00022777"/>
    </source>
</evidence>
<keyword evidence="10" id="KW-1185">Reference proteome</keyword>
<dbReference type="InterPro" id="IPR050915">
    <property type="entry name" value="MAP_kinase_kinase"/>
</dbReference>
<comment type="similarity">
    <text evidence="5">Belongs to the protein kinase superfamily. STE Ser/Thr protein kinase family. MAP kinase kinase subfamily.</text>
</comment>
<dbReference type="GeneID" id="30199675"/>
<dbReference type="SUPFAM" id="SSF56112">
    <property type="entry name" value="Protein kinase-like (PK-like)"/>
    <property type="match status" value="1"/>
</dbReference>
<keyword evidence="1" id="KW-0808">Transferase</keyword>
<keyword evidence="7" id="KW-0723">Serine/threonine-protein kinase</keyword>
<dbReference type="GO" id="GO:0005737">
    <property type="term" value="C:cytoplasm"/>
    <property type="evidence" value="ECO:0007669"/>
    <property type="project" value="EnsemblFungi"/>
</dbReference>
<feature type="domain" description="Protein kinase" evidence="8">
    <location>
        <begin position="36"/>
        <end position="298"/>
    </location>
</feature>
<evidence type="ECO:0000259" key="8">
    <source>
        <dbReference type="PROSITE" id="PS50011"/>
    </source>
</evidence>
<accession>A0A1E3NW76</accession>
<dbReference type="InterPro" id="IPR017441">
    <property type="entry name" value="Protein_kinase_ATP_BS"/>
</dbReference>
<evidence type="ECO:0000256" key="7">
    <source>
        <dbReference type="RuleBase" id="RU000304"/>
    </source>
</evidence>
<name>A0A1E3NW76_WICAA</name>
<dbReference type="GO" id="GO:0004674">
    <property type="term" value="F:protein serine/threonine kinase activity"/>
    <property type="evidence" value="ECO:0007669"/>
    <property type="project" value="UniProtKB-KW"/>
</dbReference>
<evidence type="ECO:0000256" key="6">
    <source>
        <dbReference type="PROSITE-ProRule" id="PRU10141"/>
    </source>
</evidence>
<proteinExistence type="inferred from homology"/>
<feature type="binding site" evidence="6">
    <location>
        <position position="65"/>
    </location>
    <ligand>
        <name>ATP</name>
        <dbReference type="ChEBI" id="CHEBI:30616"/>
    </ligand>
</feature>
<reference evidence="9 10" key="1">
    <citation type="journal article" date="2016" name="Proc. Natl. Acad. Sci. U.S.A.">
        <title>Comparative genomics of biotechnologically important yeasts.</title>
        <authorList>
            <person name="Riley R."/>
            <person name="Haridas S."/>
            <person name="Wolfe K.H."/>
            <person name="Lopes M.R."/>
            <person name="Hittinger C.T."/>
            <person name="Goeker M."/>
            <person name="Salamov A.A."/>
            <person name="Wisecaver J.H."/>
            <person name="Long T.M."/>
            <person name="Calvey C.H."/>
            <person name="Aerts A.L."/>
            <person name="Barry K.W."/>
            <person name="Choi C."/>
            <person name="Clum A."/>
            <person name="Coughlan A.Y."/>
            <person name="Deshpande S."/>
            <person name="Douglass A.P."/>
            <person name="Hanson S.J."/>
            <person name="Klenk H.-P."/>
            <person name="LaButti K.M."/>
            <person name="Lapidus A."/>
            <person name="Lindquist E.A."/>
            <person name="Lipzen A.M."/>
            <person name="Meier-Kolthoff J.P."/>
            <person name="Ohm R.A."/>
            <person name="Otillar R.P."/>
            <person name="Pangilinan J.L."/>
            <person name="Peng Y."/>
            <person name="Rokas A."/>
            <person name="Rosa C.A."/>
            <person name="Scheuner C."/>
            <person name="Sibirny A.A."/>
            <person name="Slot J.C."/>
            <person name="Stielow J.B."/>
            <person name="Sun H."/>
            <person name="Kurtzman C.P."/>
            <person name="Blackwell M."/>
            <person name="Grigoriev I.V."/>
            <person name="Jeffries T.W."/>
        </authorList>
    </citation>
    <scope>NUCLEOTIDE SEQUENCE [LARGE SCALE GENOMIC DNA]</scope>
    <source>
        <strain evidence="10">ATCC 58044 / CBS 1984 / NCYC 433 / NRRL Y-366-8</strain>
    </source>
</reference>
<keyword evidence="2 6" id="KW-0547">Nucleotide-binding</keyword>
<dbReference type="Gene3D" id="3.30.200.20">
    <property type="entry name" value="Phosphorylase Kinase, domain 1"/>
    <property type="match status" value="1"/>
</dbReference>
<organism evidence="9 10">
    <name type="scientific">Wickerhamomyces anomalus (strain ATCC 58044 / CBS 1984 / NCYC 433 / NRRL Y-366-8)</name>
    <name type="common">Yeast</name>
    <name type="synonym">Hansenula anomala</name>
    <dbReference type="NCBI Taxonomy" id="683960"/>
    <lineage>
        <taxon>Eukaryota</taxon>
        <taxon>Fungi</taxon>
        <taxon>Dikarya</taxon>
        <taxon>Ascomycota</taxon>
        <taxon>Saccharomycotina</taxon>
        <taxon>Saccharomycetes</taxon>
        <taxon>Phaffomycetales</taxon>
        <taxon>Wickerhamomycetaceae</taxon>
        <taxon>Wickerhamomyces</taxon>
    </lineage>
</organism>
<keyword evidence="4 6" id="KW-0067">ATP-binding</keyword>
<dbReference type="PROSITE" id="PS50011">
    <property type="entry name" value="PROTEIN_KINASE_DOM"/>
    <property type="match status" value="1"/>
</dbReference>
<dbReference type="OrthoDB" id="10252354at2759"/>
<dbReference type="Proteomes" id="UP000094112">
    <property type="component" value="Unassembled WGS sequence"/>
</dbReference>
<dbReference type="PROSITE" id="PS00108">
    <property type="entry name" value="PROTEIN_KINASE_ST"/>
    <property type="match status" value="1"/>
</dbReference>
<evidence type="ECO:0000256" key="2">
    <source>
        <dbReference type="ARBA" id="ARBA00022741"/>
    </source>
</evidence>
<keyword evidence="3" id="KW-0418">Kinase</keyword>
<evidence type="ECO:0000313" key="10">
    <source>
        <dbReference type="Proteomes" id="UP000094112"/>
    </source>
</evidence>
<dbReference type="PROSITE" id="PS00107">
    <property type="entry name" value="PROTEIN_KINASE_ATP"/>
    <property type="match status" value="1"/>
</dbReference>
<dbReference type="GO" id="GO:0050850">
    <property type="term" value="P:positive regulation of calcium-mediated signaling"/>
    <property type="evidence" value="ECO:0007669"/>
    <property type="project" value="EnsemblFungi"/>
</dbReference>
<gene>
    <name evidence="9" type="ORF">WICANDRAFT_36389</name>
</gene>
<dbReference type="PANTHER" id="PTHR47448">
    <property type="entry name" value="DUAL SPECIFICITY MITOGEN-ACTIVATED PROTEIN KINASE KINASE DSOR1-LIKE PROTEIN"/>
    <property type="match status" value="1"/>
</dbReference>
<dbReference type="InterPro" id="IPR011009">
    <property type="entry name" value="Kinase-like_dom_sf"/>
</dbReference>
<dbReference type="EMBL" id="KV454214">
    <property type="protein sequence ID" value="ODQ57250.1"/>
    <property type="molecule type" value="Genomic_DNA"/>
</dbReference>
<evidence type="ECO:0000256" key="5">
    <source>
        <dbReference type="ARBA" id="ARBA00038035"/>
    </source>
</evidence>
<evidence type="ECO:0000256" key="4">
    <source>
        <dbReference type="ARBA" id="ARBA00022840"/>
    </source>
</evidence>